<proteinExistence type="predicted"/>
<dbReference type="Gene3D" id="3.30.230.10">
    <property type="match status" value="1"/>
</dbReference>
<dbReference type="SUPFAM" id="SSF54211">
    <property type="entry name" value="Ribosomal protein S5 domain 2-like"/>
    <property type="match status" value="1"/>
</dbReference>
<dbReference type="Pfam" id="PF05362">
    <property type="entry name" value="Lon_C"/>
    <property type="match status" value="1"/>
</dbReference>
<reference evidence="2 3" key="1">
    <citation type="submission" date="2024-10" db="EMBL/GenBank/DDBJ databases">
        <authorList>
            <person name="Kim D."/>
        </authorList>
    </citation>
    <scope>NUCLEOTIDE SEQUENCE [LARGE SCALE GENOMIC DNA]</scope>
    <source>
        <strain evidence="2">BH-2024</strain>
    </source>
</reference>
<dbReference type="InterPro" id="IPR008269">
    <property type="entry name" value="Lon_proteolytic"/>
</dbReference>
<organism evidence="2 3">
    <name type="scientific">Heterodera trifolii</name>
    <dbReference type="NCBI Taxonomy" id="157864"/>
    <lineage>
        <taxon>Eukaryota</taxon>
        <taxon>Metazoa</taxon>
        <taxon>Ecdysozoa</taxon>
        <taxon>Nematoda</taxon>
        <taxon>Chromadorea</taxon>
        <taxon>Rhabditida</taxon>
        <taxon>Tylenchina</taxon>
        <taxon>Tylenchomorpha</taxon>
        <taxon>Tylenchoidea</taxon>
        <taxon>Heteroderidae</taxon>
        <taxon>Heteroderinae</taxon>
        <taxon>Heterodera</taxon>
    </lineage>
</organism>
<dbReference type="InterPro" id="IPR020568">
    <property type="entry name" value="Ribosomal_Su5_D2-typ_SF"/>
</dbReference>
<dbReference type="InterPro" id="IPR014721">
    <property type="entry name" value="Ribsml_uS5_D2-typ_fold_subgr"/>
</dbReference>
<accession>A0ABD2JS73</accession>
<dbReference type="EMBL" id="JBICBT010000913">
    <property type="protein sequence ID" value="KAL3093476.1"/>
    <property type="molecule type" value="Genomic_DNA"/>
</dbReference>
<evidence type="ECO:0000313" key="2">
    <source>
        <dbReference type="EMBL" id="KAL3093476.1"/>
    </source>
</evidence>
<dbReference type="AlphaFoldDB" id="A0ABD2JS73"/>
<evidence type="ECO:0000259" key="1">
    <source>
        <dbReference type="Pfam" id="PF05362"/>
    </source>
</evidence>
<feature type="domain" description="Lon proteolytic" evidence="1">
    <location>
        <begin position="2"/>
        <end position="80"/>
    </location>
</feature>
<name>A0ABD2JS73_9BILA</name>
<gene>
    <name evidence="2" type="ORF">niasHT_026486</name>
</gene>
<dbReference type="Proteomes" id="UP001620626">
    <property type="component" value="Unassembled WGS sequence"/>
</dbReference>
<comment type="caution">
    <text evidence="2">The sequence shown here is derived from an EMBL/GenBank/DDBJ whole genome shotgun (WGS) entry which is preliminary data.</text>
</comment>
<keyword evidence="3" id="KW-1185">Reference proteome</keyword>
<sequence>MLAIVSLERDRPVRMDSMVTGAINDQGDIIHVGEIRTKVAGAILHRLSRIVLPVMNGREVANIDGINIVPVLDCQDVVDEMIC</sequence>
<evidence type="ECO:0000313" key="3">
    <source>
        <dbReference type="Proteomes" id="UP001620626"/>
    </source>
</evidence>
<protein>
    <recommendedName>
        <fullName evidence="1">Lon proteolytic domain-containing protein</fullName>
    </recommendedName>
</protein>